<gene>
    <name evidence="2" type="ORF">QF034_008045</name>
</gene>
<dbReference type="RefSeq" id="WP_307179608.1">
    <property type="nucleotide sequence ID" value="NZ_JAUSYP010000001.1"/>
</dbReference>
<dbReference type="Gene3D" id="1.25.40.20">
    <property type="entry name" value="Ankyrin repeat-containing domain"/>
    <property type="match status" value="1"/>
</dbReference>
<evidence type="ECO:0000313" key="2">
    <source>
        <dbReference type="EMBL" id="MDQ0753814.1"/>
    </source>
</evidence>
<comment type="caution">
    <text evidence="2">The sequence shown here is derived from an EMBL/GenBank/DDBJ whole genome shotgun (WGS) entry which is preliminary data.</text>
</comment>
<evidence type="ECO:0000256" key="1">
    <source>
        <dbReference type="SAM" id="MobiDB-lite"/>
    </source>
</evidence>
<feature type="region of interest" description="Disordered" evidence="1">
    <location>
        <begin position="97"/>
        <end position="125"/>
    </location>
</feature>
<feature type="compositionally biased region" description="Basic and acidic residues" evidence="1">
    <location>
        <begin position="101"/>
        <end position="114"/>
    </location>
</feature>
<dbReference type="Proteomes" id="UP001232755">
    <property type="component" value="Unassembled WGS sequence"/>
</dbReference>
<feature type="compositionally biased region" description="Basic residues" evidence="1">
    <location>
        <begin position="47"/>
        <end position="58"/>
    </location>
</feature>
<dbReference type="EMBL" id="JAUSYP010000001">
    <property type="protein sequence ID" value="MDQ0753814.1"/>
    <property type="molecule type" value="Genomic_DNA"/>
</dbReference>
<dbReference type="SUPFAM" id="SSF48403">
    <property type="entry name" value="Ankyrin repeat"/>
    <property type="match status" value="1"/>
</dbReference>
<keyword evidence="3" id="KW-1185">Reference proteome</keyword>
<protein>
    <submittedName>
        <fullName evidence="2">Uncharacterized protein</fullName>
    </submittedName>
</protein>
<feature type="region of interest" description="Disordered" evidence="1">
    <location>
        <begin position="47"/>
        <end position="74"/>
    </location>
</feature>
<dbReference type="InterPro" id="IPR036770">
    <property type="entry name" value="Ankyrin_rpt-contain_sf"/>
</dbReference>
<name>A0ABU0R2C5_9ACTN</name>
<proteinExistence type="predicted"/>
<organism evidence="2 3">
    <name type="scientific">Streptomyces africanus</name>
    <dbReference type="NCBI Taxonomy" id="231024"/>
    <lineage>
        <taxon>Bacteria</taxon>
        <taxon>Bacillati</taxon>
        <taxon>Actinomycetota</taxon>
        <taxon>Actinomycetes</taxon>
        <taxon>Kitasatosporales</taxon>
        <taxon>Streptomycetaceae</taxon>
        <taxon>Streptomyces</taxon>
    </lineage>
</organism>
<evidence type="ECO:0000313" key="3">
    <source>
        <dbReference type="Proteomes" id="UP001232755"/>
    </source>
</evidence>
<sequence>MPVLDALIEAGADGETPGAVIAGGTPLADARAFGQWCAGRVPARRARCPHHPPGRRHAQAAGPGRACVEAGEPPASDEIKSAFGGACRGGHLSTAQCLHRHGADSDRRGYDDRTPLAASAVPHKQ</sequence>
<reference evidence="2 3" key="1">
    <citation type="submission" date="2023-07" db="EMBL/GenBank/DDBJ databases">
        <title>Comparative genomics of wheat-associated soil bacteria to identify genetic determinants of phenazine resistance.</title>
        <authorList>
            <person name="Mouncey N."/>
        </authorList>
    </citation>
    <scope>NUCLEOTIDE SEQUENCE [LARGE SCALE GENOMIC DNA]</scope>
    <source>
        <strain evidence="2 3">B3I12</strain>
    </source>
</reference>
<accession>A0ABU0R2C5</accession>